<comment type="subcellular location">
    <subcellularLocation>
        <location evidence="2">Cell membrane</location>
        <topology evidence="2">Single-pass type II membrane protein</topology>
    </subcellularLocation>
    <subcellularLocation>
        <location evidence="7">Membrane</location>
        <topology evidence="7">Single-pass type II membrane protein</topology>
    </subcellularLocation>
</comment>
<keyword evidence="7" id="KW-0645">Protease</keyword>
<feature type="active site" evidence="6">
    <location>
        <position position="159"/>
    </location>
</feature>
<evidence type="ECO:0000256" key="2">
    <source>
        <dbReference type="ARBA" id="ARBA00004401"/>
    </source>
</evidence>
<dbReference type="PROSITE" id="PS00761">
    <property type="entry name" value="SPASE_I_3"/>
    <property type="match status" value="1"/>
</dbReference>
<dbReference type="Proteomes" id="UP000265614">
    <property type="component" value="Unassembled WGS sequence"/>
</dbReference>
<evidence type="ECO:0000313" key="10">
    <source>
        <dbReference type="EMBL" id="RJK98260.1"/>
    </source>
</evidence>
<feature type="region of interest" description="Disordered" evidence="8">
    <location>
        <begin position="1"/>
        <end position="48"/>
    </location>
</feature>
<dbReference type="OrthoDB" id="7830750at2"/>
<dbReference type="GO" id="GO:0004252">
    <property type="term" value="F:serine-type endopeptidase activity"/>
    <property type="evidence" value="ECO:0007669"/>
    <property type="project" value="InterPro"/>
</dbReference>
<dbReference type="RefSeq" id="WP_119949185.1">
    <property type="nucleotide sequence ID" value="NZ_QZEZ01000001.1"/>
</dbReference>
<dbReference type="CDD" id="cd06530">
    <property type="entry name" value="S26_SPase_I"/>
    <property type="match status" value="1"/>
</dbReference>
<evidence type="ECO:0000256" key="6">
    <source>
        <dbReference type="PIRSR" id="PIRSR600223-1"/>
    </source>
</evidence>
<gene>
    <name evidence="10" type="primary">lepB</name>
    <name evidence="10" type="ORF">D5H78_05060</name>
</gene>
<comment type="catalytic activity">
    <reaction evidence="1 7">
        <text>Cleavage of hydrophobic, N-terminal signal or leader sequences from secreted and periplasmic proteins.</text>
        <dbReference type="EC" id="3.4.21.89"/>
    </reaction>
</comment>
<keyword evidence="7" id="KW-0472">Membrane</keyword>
<evidence type="ECO:0000256" key="5">
    <source>
        <dbReference type="ARBA" id="ARBA00022801"/>
    </source>
</evidence>
<evidence type="ECO:0000256" key="3">
    <source>
        <dbReference type="ARBA" id="ARBA00009370"/>
    </source>
</evidence>
<keyword evidence="5 7" id="KW-0378">Hydrolase</keyword>
<dbReference type="InterPro" id="IPR019533">
    <property type="entry name" value="Peptidase_S26"/>
</dbReference>
<organism evidence="10 11">
    <name type="scientific">Vallicoccus soli</name>
    <dbReference type="NCBI Taxonomy" id="2339232"/>
    <lineage>
        <taxon>Bacteria</taxon>
        <taxon>Bacillati</taxon>
        <taxon>Actinomycetota</taxon>
        <taxon>Actinomycetes</taxon>
        <taxon>Motilibacterales</taxon>
        <taxon>Vallicoccaceae</taxon>
        <taxon>Vallicoccus</taxon>
    </lineage>
</organism>
<dbReference type="PANTHER" id="PTHR43390:SF1">
    <property type="entry name" value="CHLOROPLAST PROCESSING PEPTIDASE"/>
    <property type="match status" value="1"/>
</dbReference>
<evidence type="ECO:0000313" key="11">
    <source>
        <dbReference type="Proteomes" id="UP000265614"/>
    </source>
</evidence>
<feature type="transmembrane region" description="Helical" evidence="7">
    <location>
        <begin position="59"/>
        <end position="80"/>
    </location>
</feature>
<keyword evidence="7" id="KW-1133">Transmembrane helix</keyword>
<feature type="domain" description="Peptidase S26" evidence="9">
    <location>
        <begin position="56"/>
        <end position="250"/>
    </location>
</feature>
<dbReference type="GO" id="GO:0006465">
    <property type="term" value="P:signal peptide processing"/>
    <property type="evidence" value="ECO:0007669"/>
    <property type="project" value="InterPro"/>
</dbReference>
<name>A0A3A3Z1Y2_9ACTN</name>
<dbReference type="NCBIfam" id="TIGR02227">
    <property type="entry name" value="sigpep_I_bact"/>
    <property type="match status" value="1"/>
</dbReference>
<reference evidence="10 11" key="1">
    <citation type="submission" date="2018-09" db="EMBL/GenBank/DDBJ databases">
        <title>YIM 75000 draft genome.</title>
        <authorList>
            <person name="Tang S."/>
            <person name="Feng Y."/>
        </authorList>
    </citation>
    <scope>NUCLEOTIDE SEQUENCE [LARGE SCALE GENOMIC DNA]</scope>
    <source>
        <strain evidence="10 11">YIM 75000</strain>
    </source>
</reference>
<dbReference type="Gene3D" id="2.10.109.10">
    <property type="entry name" value="Umud Fragment, subunit A"/>
    <property type="match status" value="1"/>
</dbReference>
<evidence type="ECO:0000256" key="7">
    <source>
        <dbReference type="RuleBase" id="RU362042"/>
    </source>
</evidence>
<feature type="active site" evidence="6">
    <location>
        <position position="85"/>
    </location>
</feature>
<comment type="caution">
    <text evidence="10">The sequence shown here is derived from an EMBL/GenBank/DDBJ whole genome shotgun (WGS) entry which is preliminary data.</text>
</comment>
<dbReference type="InterPro" id="IPR036286">
    <property type="entry name" value="LexA/Signal_pep-like_sf"/>
</dbReference>
<dbReference type="PRINTS" id="PR00727">
    <property type="entry name" value="LEADERPTASE"/>
</dbReference>
<keyword evidence="7" id="KW-0812">Transmembrane</keyword>
<dbReference type="PANTHER" id="PTHR43390">
    <property type="entry name" value="SIGNAL PEPTIDASE I"/>
    <property type="match status" value="1"/>
</dbReference>
<keyword evidence="11" id="KW-1185">Reference proteome</keyword>
<proteinExistence type="inferred from homology"/>
<sequence>MGDWRRRHRDGTAPDEPPREGQDSGPAGPGDARDEGAGEPAGAPRRPARRGSFLRELPVILVAALVLSLLIKSFLVQAFYIPSGSMEETLAVGDRVFVNKLATRFGEVERGDIVVFRDPADWLPDVQEPEGAGRLGDALRDGLEFVGLAPSASGDDLIKRVIGVGGDTVACCDAEGRVTVNGVPLDEEGYLFPGNEPSASPFEVEVPEGYLWVMGDHREESLDSRAHTGEPGGGFLPEDDVVGRAFVVVWPFDRFKGLTRPDTFDQAGLSGD</sequence>
<evidence type="ECO:0000259" key="9">
    <source>
        <dbReference type="Pfam" id="PF10502"/>
    </source>
</evidence>
<evidence type="ECO:0000256" key="1">
    <source>
        <dbReference type="ARBA" id="ARBA00000677"/>
    </source>
</evidence>
<dbReference type="SUPFAM" id="SSF51306">
    <property type="entry name" value="LexA/Signal peptidase"/>
    <property type="match status" value="1"/>
</dbReference>
<evidence type="ECO:0000256" key="8">
    <source>
        <dbReference type="SAM" id="MobiDB-lite"/>
    </source>
</evidence>
<feature type="compositionally biased region" description="Basic and acidic residues" evidence="8">
    <location>
        <begin position="10"/>
        <end position="22"/>
    </location>
</feature>
<dbReference type="GO" id="GO:0009003">
    <property type="term" value="F:signal peptidase activity"/>
    <property type="evidence" value="ECO:0007669"/>
    <property type="project" value="UniProtKB-EC"/>
</dbReference>
<dbReference type="EMBL" id="QZEZ01000001">
    <property type="protein sequence ID" value="RJK98260.1"/>
    <property type="molecule type" value="Genomic_DNA"/>
</dbReference>
<comment type="similarity">
    <text evidence="3 7">Belongs to the peptidase S26 family.</text>
</comment>
<dbReference type="Pfam" id="PF10502">
    <property type="entry name" value="Peptidase_S26"/>
    <property type="match status" value="1"/>
</dbReference>
<dbReference type="EC" id="3.4.21.89" evidence="4 7"/>
<evidence type="ECO:0000256" key="4">
    <source>
        <dbReference type="ARBA" id="ARBA00013208"/>
    </source>
</evidence>
<dbReference type="AlphaFoldDB" id="A0A3A3Z1Y2"/>
<protein>
    <recommendedName>
        <fullName evidence="4 7">Signal peptidase I</fullName>
        <ecNumber evidence="4 7">3.4.21.89</ecNumber>
    </recommendedName>
</protein>
<dbReference type="InterPro" id="IPR019758">
    <property type="entry name" value="Pept_S26A_signal_pept_1_CS"/>
</dbReference>
<dbReference type="GO" id="GO:0005886">
    <property type="term" value="C:plasma membrane"/>
    <property type="evidence" value="ECO:0007669"/>
    <property type="project" value="UniProtKB-SubCell"/>
</dbReference>
<accession>A0A3A3Z1Y2</accession>
<dbReference type="InterPro" id="IPR000223">
    <property type="entry name" value="Pept_S26A_signal_pept_1"/>
</dbReference>